<name>A0A3Q3IAD1_MONAL</name>
<dbReference type="RefSeq" id="XP_020458637.1">
    <property type="nucleotide sequence ID" value="XM_020602981.1"/>
</dbReference>
<dbReference type="SMART" id="SM00733">
    <property type="entry name" value="Mterf"/>
    <property type="match status" value="3"/>
</dbReference>
<dbReference type="Proteomes" id="UP000261600">
    <property type="component" value="Unplaced"/>
</dbReference>
<sequence>MLRHIATSLCLRCQCVTALPLNLRPCATLNSVENQQTVQALCDLSVDIQKVRKLKGWVLHQSSAYTKEVAELLKDMGASGSVIARILAAHPEAVLCRPEQMQAQRELWMSVCANQKELVAIIEKFPASFFTPFIHHDNQRNNITYFQSLNLNKRIISKLMASAPQSFSRPVEQNQVMVCTLQQAYQELGGDEVNMKVWLLKLLSQNPFVLLKPPKVLRQNLLFLKDKGFSTAELLLLLSKLRGFVIELNPHSMCRTLAYSQDTMGCSEGELRDIILNCPALLYYPETLLAERFRGLLSTGISMTQIKETPTVLDLTTQIVNYRIQQLQAYGYDIRTGSLEVLNGTKKDFEMSYRKLQLRRERPLFNPVAPLKGDD</sequence>
<reference evidence="4" key="2">
    <citation type="submission" date="2025-09" db="UniProtKB">
        <authorList>
            <consortium name="Ensembl"/>
        </authorList>
    </citation>
    <scope>IDENTIFICATION</scope>
</reference>
<keyword evidence="2" id="KW-0809">Transit peptide</keyword>
<dbReference type="GeneID" id="109961829"/>
<feature type="signal peptide" evidence="3">
    <location>
        <begin position="1"/>
        <end position="18"/>
    </location>
</feature>
<evidence type="ECO:0000256" key="2">
    <source>
        <dbReference type="ARBA" id="ARBA00022946"/>
    </source>
</evidence>
<feature type="chain" id="PRO_5018670988" description="Mitochondrial transcription termination factor 2" evidence="3">
    <location>
        <begin position="19"/>
        <end position="375"/>
    </location>
</feature>
<reference evidence="4" key="1">
    <citation type="submission" date="2025-08" db="UniProtKB">
        <authorList>
            <consortium name="Ensembl"/>
        </authorList>
    </citation>
    <scope>IDENTIFICATION</scope>
</reference>
<dbReference type="Ensembl" id="ENSMALT00000000355.1">
    <property type="protein sequence ID" value="ENSMALP00000000323.1"/>
    <property type="gene ID" value="ENSMALG00000000300.1"/>
</dbReference>
<dbReference type="InterPro" id="IPR003690">
    <property type="entry name" value="MTERF"/>
</dbReference>
<dbReference type="FunFam" id="1.25.70.10:FF:000042">
    <property type="entry name" value="Mitochondrial transcription termination factor 2"/>
    <property type="match status" value="1"/>
</dbReference>
<dbReference type="GO" id="GO:0005759">
    <property type="term" value="C:mitochondrial matrix"/>
    <property type="evidence" value="ECO:0007669"/>
    <property type="project" value="TreeGrafter"/>
</dbReference>
<dbReference type="PANTHER" id="PTHR15437:SF1">
    <property type="entry name" value="TRANSCRIPTION TERMINATION FACTOR 2, MITOCHONDRIAL"/>
    <property type="match status" value="1"/>
</dbReference>
<dbReference type="Gene3D" id="1.25.70.10">
    <property type="entry name" value="Transcription termination factor 3, mitochondrial"/>
    <property type="match status" value="1"/>
</dbReference>
<dbReference type="CTD" id="80298"/>
<comment type="similarity">
    <text evidence="1">Belongs to the mTERF family.</text>
</comment>
<protein>
    <recommendedName>
        <fullName evidence="6">Mitochondrial transcription termination factor 2</fullName>
    </recommendedName>
</protein>
<dbReference type="RefSeq" id="XP_020458636.1">
    <property type="nucleotide sequence ID" value="XM_020602980.1"/>
</dbReference>
<evidence type="ECO:0000313" key="4">
    <source>
        <dbReference type="Ensembl" id="ENSMALP00000000323.1"/>
    </source>
</evidence>
<evidence type="ECO:0000256" key="1">
    <source>
        <dbReference type="ARBA" id="ARBA00007692"/>
    </source>
</evidence>
<dbReference type="PANTHER" id="PTHR15437">
    <property type="entry name" value="TRANSCRIPTION TERMINATION FACTOR, MITOCHONDRIAL"/>
    <property type="match status" value="1"/>
</dbReference>
<dbReference type="STRING" id="43700.ENSMALP00000000323"/>
<dbReference type="AlphaFoldDB" id="A0A3Q3IAD1"/>
<dbReference type="OrthoDB" id="9868878at2759"/>
<proteinExistence type="inferred from homology"/>
<evidence type="ECO:0008006" key="6">
    <source>
        <dbReference type="Google" id="ProtNLM"/>
    </source>
</evidence>
<dbReference type="KEGG" id="malb:109961829"/>
<accession>A0A3Q3IAD1</accession>
<evidence type="ECO:0000313" key="5">
    <source>
        <dbReference type="Proteomes" id="UP000261600"/>
    </source>
</evidence>
<keyword evidence="5" id="KW-1185">Reference proteome</keyword>
<keyword evidence="3" id="KW-0732">Signal</keyword>
<evidence type="ECO:0000256" key="3">
    <source>
        <dbReference type="SAM" id="SignalP"/>
    </source>
</evidence>
<dbReference type="InterPro" id="IPR038538">
    <property type="entry name" value="MTERF_sf"/>
</dbReference>
<dbReference type="Pfam" id="PF02536">
    <property type="entry name" value="mTERF"/>
    <property type="match status" value="1"/>
</dbReference>
<dbReference type="GO" id="GO:0006393">
    <property type="term" value="P:termination of mitochondrial transcription"/>
    <property type="evidence" value="ECO:0007669"/>
    <property type="project" value="TreeGrafter"/>
</dbReference>
<dbReference type="GO" id="GO:0003676">
    <property type="term" value="F:nucleic acid binding"/>
    <property type="evidence" value="ECO:0007669"/>
    <property type="project" value="InterPro"/>
</dbReference>
<organism evidence="4 5">
    <name type="scientific">Monopterus albus</name>
    <name type="common">Swamp eel</name>
    <dbReference type="NCBI Taxonomy" id="43700"/>
    <lineage>
        <taxon>Eukaryota</taxon>
        <taxon>Metazoa</taxon>
        <taxon>Chordata</taxon>
        <taxon>Craniata</taxon>
        <taxon>Vertebrata</taxon>
        <taxon>Euteleostomi</taxon>
        <taxon>Actinopterygii</taxon>
        <taxon>Neopterygii</taxon>
        <taxon>Teleostei</taxon>
        <taxon>Neoteleostei</taxon>
        <taxon>Acanthomorphata</taxon>
        <taxon>Anabantaria</taxon>
        <taxon>Synbranchiformes</taxon>
        <taxon>Synbranchidae</taxon>
        <taxon>Monopterus</taxon>
    </lineage>
</organism>